<dbReference type="InterPro" id="IPR036397">
    <property type="entry name" value="RNaseH_sf"/>
</dbReference>
<evidence type="ECO:0000256" key="4">
    <source>
        <dbReference type="ARBA" id="ARBA00011245"/>
    </source>
</evidence>
<dbReference type="InterPro" id="IPR050092">
    <property type="entry name" value="RNase_H"/>
</dbReference>
<evidence type="ECO:0000313" key="12">
    <source>
        <dbReference type="EMBL" id="QBK85842.1"/>
    </source>
</evidence>
<comment type="subunit">
    <text evidence="4">Monomer.</text>
</comment>
<evidence type="ECO:0000256" key="1">
    <source>
        <dbReference type="ARBA" id="ARBA00000077"/>
    </source>
</evidence>
<dbReference type="GO" id="GO:0003676">
    <property type="term" value="F:nucleic acid binding"/>
    <property type="evidence" value="ECO:0007669"/>
    <property type="project" value="InterPro"/>
</dbReference>
<dbReference type="PANTHER" id="PTHR10642:SF26">
    <property type="entry name" value="RIBONUCLEASE H1"/>
    <property type="match status" value="1"/>
</dbReference>
<keyword evidence="7" id="KW-0479">Metal-binding</keyword>
<dbReference type="EC" id="3.1.26.4" evidence="5"/>
<evidence type="ECO:0000256" key="9">
    <source>
        <dbReference type="ARBA" id="ARBA00022801"/>
    </source>
</evidence>
<keyword evidence="8" id="KW-0255">Endonuclease</keyword>
<dbReference type="SUPFAM" id="SSF53098">
    <property type="entry name" value="Ribonuclease H-like"/>
    <property type="match status" value="1"/>
</dbReference>
<evidence type="ECO:0000256" key="5">
    <source>
        <dbReference type="ARBA" id="ARBA00012180"/>
    </source>
</evidence>
<evidence type="ECO:0000256" key="7">
    <source>
        <dbReference type="ARBA" id="ARBA00022723"/>
    </source>
</evidence>
<dbReference type="InterPro" id="IPR002156">
    <property type="entry name" value="RNaseH_domain"/>
</dbReference>
<dbReference type="GO" id="GO:0004523">
    <property type="term" value="F:RNA-DNA hybrid ribonuclease activity"/>
    <property type="evidence" value="ECO:0007669"/>
    <property type="project" value="UniProtKB-EC"/>
</dbReference>
<evidence type="ECO:0000256" key="6">
    <source>
        <dbReference type="ARBA" id="ARBA00022722"/>
    </source>
</evidence>
<sequence length="164" mass="18738">MGKIEVFYAFTDGSCKPNPGSGGWCWVFYFPHKNTVIRFIDTGGKKKTTNNEMELTAMLECLQFLQKKDKPYKVIVYSDSEYVLKGLVSGGNGIVGIVPNGWCHNWKKNGWKNRPNLLLWQKIYQECQRCYKDGIKLELRWVEGHSGDEGNDLADNLAKRAVPK</sequence>
<evidence type="ECO:0000256" key="2">
    <source>
        <dbReference type="ARBA" id="ARBA00001946"/>
    </source>
</evidence>
<organism evidence="12">
    <name type="scientific">Marseillevirus LCMAC101</name>
    <dbReference type="NCBI Taxonomy" id="2506602"/>
    <lineage>
        <taxon>Viruses</taxon>
        <taxon>Varidnaviria</taxon>
        <taxon>Bamfordvirae</taxon>
        <taxon>Nucleocytoviricota</taxon>
        <taxon>Megaviricetes</taxon>
        <taxon>Pimascovirales</taxon>
        <taxon>Pimascovirales incertae sedis</taxon>
        <taxon>Marseilleviridae</taxon>
    </lineage>
</organism>
<dbReference type="GO" id="GO:0043137">
    <property type="term" value="P:DNA replication, removal of RNA primer"/>
    <property type="evidence" value="ECO:0007669"/>
    <property type="project" value="TreeGrafter"/>
</dbReference>
<keyword evidence="6" id="KW-0540">Nuclease</keyword>
<dbReference type="Pfam" id="PF00075">
    <property type="entry name" value="RNase_H"/>
    <property type="match status" value="1"/>
</dbReference>
<dbReference type="PROSITE" id="PS50879">
    <property type="entry name" value="RNASE_H_1"/>
    <property type="match status" value="1"/>
</dbReference>
<comment type="similarity">
    <text evidence="3">Belongs to the RNase H family.</text>
</comment>
<protein>
    <recommendedName>
        <fullName evidence="5">ribonuclease H</fullName>
        <ecNumber evidence="5">3.1.26.4</ecNumber>
    </recommendedName>
</protein>
<dbReference type="GO" id="GO:0046872">
    <property type="term" value="F:metal ion binding"/>
    <property type="evidence" value="ECO:0007669"/>
    <property type="project" value="UniProtKB-KW"/>
</dbReference>
<evidence type="ECO:0000256" key="10">
    <source>
        <dbReference type="ARBA" id="ARBA00022842"/>
    </source>
</evidence>
<feature type="domain" description="RNase H type-1" evidence="11">
    <location>
        <begin position="3"/>
        <end position="163"/>
    </location>
</feature>
<proteinExistence type="inferred from homology"/>
<dbReference type="CDD" id="cd09278">
    <property type="entry name" value="RNase_HI_prokaryote_like"/>
    <property type="match status" value="1"/>
</dbReference>
<name>A0A481YRL8_9VIRU</name>
<evidence type="ECO:0000256" key="3">
    <source>
        <dbReference type="ARBA" id="ARBA00005300"/>
    </source>
</evidence>
<dbReference type="EMBL" id="MK500328">
    <property type="protein sequence ID" value="QBK85842.1"/>
    <property type="molecule type" value="Genomic_DNA"/>
</dbReference>
<gene>
    <name evidence="12" type="ORF">LCMAC101_04370</name>
</gene>
<reference evidence="12" key="1">
    <citation type="journal article" date="2019" name="MBio">
        <title>Virus Genomes from Deep Sea Sediments Expand the Ocean Megavirome and Support Independent Origins of Viral Gigantism.</title>
        <authorList>
            <person name="Backstrom D."/>
            <person name="Yutin N."/>
            <person name="Jorgensen S.L."/>
            <person name="Dharamshi J."/>
            <person name="Homa F."/>
            <person name="Zaremba-Niedwiedzka K."/>
            <person name="Spang A."/>
            <person name="Wolf Y.I."/>
            <person name="Koonin E.V."/>
            <person name="Ettema T.J."/>
        </authorList>
    </citation>
    <scope>NUCLEOTIDE SEQUENCE</scope>
</reference>
<comment type="cofactor">
    <cofactor evidence="2">
        <name>Mg(2+)</name>
        <dbReference type="ChEBI" id="CHEBI:18420"/>
    </cofactor>
</comment>
<comment type="catalytic activity">
    <reaction evidence="1">
        <text>Endonucleolytic cleavage to 5'-phosphomonoester.</text>
        <dbReference type="EC" id="3.1.26.4"/>
    </reaction>
</comment>
<dbReference type="Gene3D" id="3.30.420.10">
    <property type="entry name" value="Ribonuclease H-like superfamily/Ribonuclease H"/>
    <property type="match status" value="1"/>
</dbReference>
<evidence type="ECO:0000259" key="11">
    <source>
        <dbReference type="PROSITE" id="PS50879"/>
    </source>
</evidence>
<evidence type="ECO:0000256" key="8">
    <source>
        <dbReference type="ARBA" id="ARBA00022759"/>
    </source>
</evidence>
<dbReference type="InterPro" id="IPR022892">
    <property type="entry name" value="RNaseHI"/>
</dbReference>
<keyword evidence="10" id="KW-0460">Magnesium</keyword>
<dbReference type="InterPro" id="IPR012337">
    <property type="entry name" value="RNaseH-like_sf"/>
</dbReference>
<dbReference type="PANTHER" id="PTHR10642">
    <property type="entry name" value="RIBONUCLEASE H1"/>
    <property type="match status" value="1"/>
</dbReference>
<keyword evidence="9" id="KW-0378">Hydrolase</keyword>
<accession>A0A481YRL8</accession>